<feature type="chain" id="PRO_5044579234" evidence="6">
    <location>
        <begin position="27"/>
        <end position="1349"/>
    </location>
</feature>
<keyword evidence="9" id="KW-1185">Reference proteome</keyword>
<feature type="transmembrane region" description="Helical" evidence="5">
    <location>
        <begin position="1277"/>
        <end position="1300"/>
    </location>
</feature>
<dbReference type="RefSeq" id="XP_025412765.1">
    <property type="nucleotide sequence ID" value="XM_025556980.1"/>
</dbReference>
<dbReference type="SUPFAM" id="SSF49265">
    <property type="entry name" value="Fibronectin type III"/>
    <property type="match status" value="1"/>
</dbReference>
<keyword evidence="2 6" id="KW-0732">Signal</keyword>
<keyword evidence="3" id="KW-0677">Repeat</keyword>
<evidence type="ECO:0000256" key="1">
    <source>
        <dbReference type="ARBA" id="ARBA00022614"/>
    </source>
</evidence>
<dbReference type="InterPro" id="IPR025875">
    <property type="entry name" value="Leu-rich_rpt_4"/>
</dbReference>
<evidence type="ECO:0000259" key="7">
    <source>
        <dbReference type="SMART" id="SM00082"/>
    </source>
</evidence>
<proteinExistence type="predicted"/>
<evidence type="ECO:0000313" key="11">
    <source>
        <dbReference type="RefSeq" id="XP_025412765.1"/>
    </source>
</evidence>
<dbReference type="CDD" id="cd00063">
    <property type="entry name" value="FN3"/>
    <property type="match status" value="1"/>
</dbReference>
<evidence type="ECO:0000256" key="2">
    <source>
        <dbReference type="ARBA" id="ARBA00022729"/>
    </source>
</evidence>
<dbReference type="OrthoDB" id="10027416at2759"/>
<dbReference type="FunFam" id="3.80.10.10:FF:001164">
    <property type="entry name" value="GH01279p"/>
    <property type="match status" value="1"/>
</dbReference>
<dbReference type="InterPro" id="IPR050328">
    <property type="entry name" value="Dev_Immune_Receptor"/>
</dbReference>
<dbReference type="Pfam" id="PF13855">
    <property type="entry name" value="LRR_8"/>
    <property type="match status" value="6"/>
</dbReference>
<dbReference type="InterPro" id="IPR013783">
    <property type="entry name" value="Ig-like_fold"/>
</dbReference>
<dbReference type="InterPro" id="IPR001611">
    <property type="entry name" value="Leu-rich_rpt"/>
</dbReference>
<dbReference type="RefSeq" id="XP_025412764.1">
    <property type="nucleotide sequence ID" value="XM_025556979.1"/>
</dbReference>
<dbReference type="SMART" id="SM00369">
    <property type="entry name" value="LRR_TYP"/>
    <property type="match status" value="30"/>
</dbReference>
<keyword evidence="4" id="KW-1015">Disulfide bond</keyword>
<organism evidence="8">
    <name type="scientific">Sipha flava</name>
    <name type="common">yellow sugarcane aphid</name>
    <dbReference type="NCBI Taxonomy" id="143950"/>
    <lineage>
        <taxon>Eukaryota</taxon>
        <taxon>Metazoa</taxon>
        <taxon>Ecdysozoa</taxon>
        <taxon>Arthropoda</taxon>
        <taxon>Hexapoda</taxon>
        <taxon>Insecta</taxon>
        <taxon>Pterygota</taxon>
        <taxon>Neoptera</taxon>
        <taxon>Paraneoptera</taxon>
        <taxon>Hemiptera</taxon>
        <taxon>Sternorrhyncha</taxon>
        <taxon>Aphidomorpha</taxon>
        <taxon>Aphidoidea</taxon>
        <taxon>Aphididae</taxon>
        <taxon>Sipha</taxon>
    </lineage>
</organism>
<dbReference type="Pfam" id="PF00560">
    <property type="entry name" value="LRR_1"/>
    <property type="match status" value="1"/>
</dbReference>
<evidence type="ECO:0000256" key="4">
    <source>
        <dbReference type="ARBA" id="ARBA00023157"/>
    </source>
</evidence>
<evidence type="ECO:0000313" key="8">
    <source>
        <dbReference type="EMBL" id="MBY80140.1"/>
    </source>
</evidence>
<evidence type="ECO:0000256" key="5">
    <source>
        <dbReference type="SAM" id="Phobius"/>
    </source>
</evidence>
<feature type="signal peptide" evidence="6">
    <location>
        <begin position="1"/>
        <end position="26"/>
    </location>
</feature>
<dbReference type="Pfam" id="PF12799">
    <property type="entry name" value="LRR_4"/>
    <property type="match status" value="1"/>
</dbReference>
<gene>
    <name evidence="8" type="primary">IGFALS_0</name>
    <name evidence="10 11 12" type="synonym">LOC112685179</name>
    <name evidence="8" type="ORF">g.144801</name>
</gene>
<dbReference type="InterPro" id="IPR000483">
    <property type="entry name" value="Cys-rich_flank_reg_C"/>
</dbReference>
<keyword evidence="1" id="KW-0433">Leucine-rich repeat</keyword>
<dbReference type="Pfam" id="PF00041">
    <property type="entry name" value="fn3"/>
    <property type="match status" value="1"/>
</dbReference>
<dbReference type="SUPFAM" id="SSF52047">
    <property type="entry name" value="RNI-like"/>
    <property type="match status" value="1"/>
</dbReference>
<dbReference type="InterPro" id="IPR026906">
    <property type="entry name" value="LRR_5"/>
</dbReference>
<feature type="domain" description="LRRCT" evidence="7">
    <location>
        <begin position="1088"/>
        <end position="1141"/>
    </location>
</feature>
<keyword evidence="5" id="KW-0472">Membrane</keyword>
<dbReference type="InterPro" id="IPR032675">
    <property type="entry name" value="LRR_dom_sf"/>
</dbReference>
<evidence type="ECO:0000256" key="3">
    <source>
        <dbReference type="ARBA" id="ARBA00022737"/>
    </source>
</evidence>
<dbReference type="InterPro" id="IPR003591">
    <property type="entry name" value="Leu-rich_rpt_typical-subtyp"/>
</dbReference>
<sequence length="1349" mass="152894">MRSNDRWSLLWICVFLWFQAISVGRSQNQLITTCPSQFSDQSCSCYDFEEGIFLECPGATGTGVHNALLSVTGGLIQSLSIYDLEPTVHSLSADLFPKDTKLRQLQISHSNLSIITDDGLNNIKTLESFAMLSGKLKEIPQKSFSTLTQLKTIDIESNEISELGSYAFSGLQLIKINLKDNMILKISEYAFAGLEASLTELDLSDNKIKMFPTSAVRRLERLMSLRIAWNEIASIHDDRYSFMKSMVQLDLSSNNFESVPEDAFRLFPKLKMLSLYYNSVESIHKRGFSTLTELESIDMSRNKIVFMDCTTFKYNIHLRTIDLSHNHIHYISGLFANLPELRELFLSENNILEISSDSFTNSPKLSVLYIQQNAIRIIEPGAFASSPELMQLYLSDNYIETINENTFIHCNKLTSLSLDNNRITKIENGAFRNNSRLKELRLQNNKLSIIFQTQFETLPELLELHFQNNVIAKVESGAFKTLKSLQHINLQNNVLTYLGDVFLHDAPSLVSIQIDSNVLASLNNKSLQGQSNLKVMWLSHNRLVKLDKSLFTDLYQVQRIYLNNNSIEHIELGTFESMQVLMFLDLSFNKLQEVTSKTFVELRGLDELHLANNRISHIDANSFAALKKLTVLDLSNNPLTKLHKYMFQKDLPIQNLFLNNCSLRTIENGTFSNLNVLNELYLKHNYLFADALLQVDVPTLTTLDVSHNNLDGLNATVLKYLPNIKRVHLDVCNIGQVAATTFKFNLEVTMMSMANNKLTALPADLFKGQTRLSTLILDGNDFGTVPYSTLSNCESLQKLSMARNMLTELDMTKLTNMKNLQSLTLSENRVQILAGFPPTHFTLLTELSLANNILSSLPLNFFQSLERLDMSNNNFQKVPPLIKKLQFLNLTNNPLGQISESIKPIAVEHIDLEELHVCGTNLSVLASNDFLSFTNLHRLYMSNNNISKISPGTFSMLEDLHTLDLSHNHLEFLPQERLQGLGHLRMLNLSFNSIKEIEDFSSDLVSLQVLDVSYNQLDKINKGLFRNLESLAELYLYGNCITFVSPDAFRSLKKLKTLDLGKNYFKNLPLNALRPLETQIKSLRTDENPINCDCDQQELWEWMRDHQKLTSDVSSKGLICQHPPELRGQKFLELEPPAFCAVPVVLKLAIQDIQPYSVSVSWRGRNHTGLHGYRVAYYPIEDPDYPAAAISSVAVTPNIMNKFLDKNTQNTRLDNLKPETRYLVCVLGLGNWIPRNSSHHPSGDSQSSRCAEVKTLEGDMAYYSDEHHKSSILTRRLGLIIGSCLGCVVFVVLVSVLGYLKIKKQREDTKREQPLPPEYLSYRHFSLHTTDPIIAAPATIQSGSITTVH</sequence>
<protein>
    <submittedName>
        <fullName evidence="10 11">Chaoptin</fullName>
    </submittedName>
    <submittedName>
        <fullName evidence="8">Insulin-like growth factor-binding protein complex acid labile subunit</fullName>
    </submittedName>
</protein>
<dbReference type="RefSeq" id="XP_025412766.1">
    <property type="nucleotide sequence ID" value="XM_025556981.1"/>
</dbReference>
<dbReference type="SMART" id="SM00365">
    <property type="entry name" value="LRR_SD22"/>
    <property type="match status" value="19"/>
</dbReference>
<dbReference type="Pfam" id="PF13306">
    <property type="entry name" value="LRR_5"/>
    <property type="match status" value="2"/>
</dbReference>
<dbReference type="InterPro" id="IPR003961">
    <property type="entry name" value="FN3_dom"/>
</dbReference>
<keyword evidence="5" id="KW-0812">Transmembrane</keyword>
<reference evidence="10 11" key="2">
    <citation type="submission" date="2025-04" db="UniProtKB">
        <authorList>
            <consortium name="RefSeq"/>
        </authorList>
    </citation>
    <scope>IDENTIFICATION</scope>
    <source>
        <tissue evidence="10 11">Whole body</tissue>
    </source>
</reference>
<accession>A0A2S2QRI2</accession>
<evidence type="ECO:0000313" key="10">
    <source>
        <dbReference type="RefSeq" id="XP_025412764.1"/>
    </source>
</evidence>
<dbReference type="PRINTS" id="PR00019">
    <property type="entry name" value="LEURICHRPT"/>
</dbReference>
<dbReference type="GO" id="GO:0071944">
    <property type="term" value="C:cell periphery"/>
    <property type="evidence" value="ECO:0007669"/>
    <property type="project" value="UniProtKB-ARBA"/>
</dbReference>
<dbReference type="SUPFAM" id="SSF52058">
    <property type="entry name" value="L domain-like"/>
    <property type="match status" value="3"/>
</dbReference>
<evidence type="ECO:0000313" key="9">
    <source>
        <dbReference type="Proteomes" id="UP000694846"/>
    </source>
</evidence>
<dbReference type="InterPro" id="IPR036116">
    <property type="entry name" value="FN3_sf"/>
</dbReference>
<dbReference type="Gene3D" id="2.60.40.10">
    <property type="entry name" value="Immunoglobulins"/>
    <property type="match status" value="1"/>
</dbReference>
<dbReference type="Proteomes" id="UP000694846">
    <property type="component" value="Unplaced"/>
</dbReference>
<name>A0A2S2QRI2_9HEMI</name>
<reference evidence="8" key="1">
    <citation type="submission" date="2018-04" db="EMBL/GenBank/DDBJ databases">
        <title>Transcriptome assembly of Sipha flava.</title>
        <authorList>
            <person name="Scully E.D."/>
            <person name="Geib S.M."/>
            <person name="Palmer N.A."/>
            <person name="Koch K."/>
            <person name="Bradshaw J."/>
            <person name="Heng-Moss T."/>
            <person name="Sarath G."/>
        </authorList>
    </citation>
    <scope>NUCLEOTIDE SEQUENCE</scope>
</reference>
<evidence type="ECO:0000313" key="12">
    <source>
        <dbReference type="RefSeq" id="XP_025412766.1"/>
    </source>
</evidence>
<dbReference type="PANTHER" id="PTHR24373:SF398">
    <property type="entry name" value="LEUCINE-RICH REPEAT-CONTAINING G-PROTEIN COUPLED RECEPTOR 6"/>
    <property type="match status" value="1"/>
</dbReference>
<keyword evidence="5" id="KW-1133">Transmembrane helix</keyword>
<dbReference type="SMART" id="SM00364">
    <property type="entry name" value="LRR_BAC"/>
    <property type="match status" value="11"/>
</dbReference>
<dbReference type="PROSITE" id="PS51450">
    <property type="entry name" value="LRR"/>
    <property type="match status" value="10"/>
</dbReference>
<dbReference type="SMART" id="SM00082">
    <property type="entry name" value="LRRCT"/>
    <property type="match status" value="1"/>
</dbReference>
<dbReference type="PANTHER" id="PTHR24373">
    <property type="entry name" value="SLIT RELATED LEUCINE-RICH REPEAT NEURONAL PROTEIN"/>
    <property type="match status" value="1"/>
</dbReference>
<dbReference type="EMBL" id="GGMS01010937">
    <property type="protein sequence ID" value="MBY80140.1"/>
    <property type="molecule type" value="Transcribed_RNA"/>
</dbReference>
<evidence type="ECO:0000256" key="6">
    <source>
        <dbReference type="SAM" id="SignalP"/>
    </source>
</evidence>
<dbReference type="Gene3D" id="3.80.10.10">
    <property type="entry name" value="Ribonuclease Inhibitor"/>
    <property type="match status" value="7"/>
</dbReference>